<keyword evidence="1" id="KW-0175">Coiled coil</keyword>
<dbReference type="EMBL" id="FN653020">
    <property type="protein sequence ID" value="CBY23143.1"/>
    <property type="molecule type" value="Genomic_DNA"/>
</dbReference>
<dbReference type="InParanoid" id="E4X045"/>
<dbReference type="AlphaFoldDB" id="E4X045"/>
<evidence type="ECO:0000313" key="4">
    <source>
        <dbReference type="Proteomes" id="UP000001307"/>
    </source>
</evidence>
<proteinExistence type="predicted"/>
<dbReference type="OrthoDB" id="10468352at2759"/>
<accession>E4X045</accession>
<feature type="region of interest" description="Disordered" evidence="2">
    <location>
        <begin position="391"/>
        <end position="488"/>
    </location>
</feature>
<feature type="coiled-coil region" evidence="1">
    <location>
        <begin position="229"/>
        <end position="299"/>
    </location>
</feature>
<evidence type="ECO:0000256" key="1">
    <source>
        <dbReference type="SAM" id="Coils"/>
    </source>
</evidence>
<feature type="compositionally biased region" description="Polar residues" evidence="2">
    <location>
        <begin position="421"/>
        <end position="438"/>
    </location>
</feature>
<gene>
    <name evidence="3" type="ORF">GSOID_T00015075001</name>
</gene>
<sequence>MERRAQRISKVIKEVNEFRDSQNVSMHPGLRKLLPWMDHSYNLLLSRLQNSPNVFELPAGKISRFKLKSTKISLYIPRLDDISESSMIPVSVTSSDSEKIIHRFGLFRGSSGATKFGLKKSKFWIGYFVRLEKEVQKRQHCSLFVELTTMDGVPLASDYVSNFSYHGGFAKKAFFPAKLLESPHEPVFVNFYLKCGSDDVSEQILAAMENLEHICYEVHLLTRKSFKLITEQEASIAGLQEELEQRKLEHKRKFQELLKESQKRIELIQGDSRYLRRENDELRLENELLRDQVAAFEANREAILDSQVETQQFLGVSRFELQRKSLPDRPEKIPLIVKPTTTAISPRPPTSKSFLNRISPTCEQNIKPSDLRERNWELLVRRKSLQEPGIQKIRKRRERKTEEVTADPSQIIEGINEIGASDNSRASTPTNSLRSTTPHEWVRHKSSRVPNQQVKTARVRRNSSEGSTRSGSLRRRSSISKGPKGLMLDKLSGLNSFPEWYRTYYKRNFHDSNTDSNYEDIEDPYKSPK</sequence>
<name>E4X045_OIKDI</name>
<evidence type="ECO:0000256" key="2">
    <source>
        <dbReference type="SAM" id="MobiDB-lite"/>
    </source>
</evidence>
<protein>
    <submittedName>
        <fullName evidence="3">Uncharacterized protein</fullName>
    </submittedName>
</protein>
<keyword evidence="4" id="KW-1185">Reference proteome</keyword>
<organism evidence="3">
    <name type="scientific">Oikopleura dioica</name>
    <name type="common">Tunicate</name>
    <dbReference type="NCBI Taxonomy" id="34765"/>
    <lineage>
        <taxon>Eukaryota</taxon>
        <taxon>Metazoa</taxon>
        <taxon>Chordata</taxon>
        <taxon>Tunicata</taxon>
        <taxon>Appendicularia</taxon>
        <taxon>Copelata</taxon>
        <taxon>Oikopleuridae</taxon>
        <taxon>Oikopleura</taxon>
    </lineage>
</organism>
<dbReference type="Proteomes" id="UP000001307">
    <property type="component" value="Unassembled WGS sequence"/>
</dbReference>
<evidence type="ECO:0000313" key="3">
    <source>
        <dbReference type="EMBL" id="CBY23143.1"/>
    </source>
</evidence>
<reference evidence="3" key="1">
    <citation type="journal article" date="2010" name="Science">
        <title>Plasticity of animal genome architecture unmasked by rapid evolution of a pelagic tunicate.</title>
        <authorList>
            <person name="Denoeud F."/>
            <person name="Henriet S."/>
            <person name="Mungpakdee S."/>
            <person name="Aury J.M."/>
            <person name="Da Silva C."/>
            <person name="Brinkmann H."/>
            <person name="Mikhaleva J."/>
            <person name="Olsen L.C."/>
            <person name="Jubin C."/>
            <person name="Canestro C."/>
            <person name="Bouquet J.M."/>
            <person name="Danks G."/>
            <person name="Poulain J."/>
            <person name="Campsteijn C."/>
            <person name="Adamski M."/>
            <person name="Cross I."/>
            <person name="Yadetie F."/>
            <person name="Muffato M."/>
            <person name="Louis A."/>
            <person name="Butcher S."/>
            <person name="Tsagkogeorga G."/>
            <person name="Konrad A."/>
            <person name="Singh S."/>
            <person name="Jensen M.F."/>
            <person name="Cong E.H."/>
            <person name="Eikeseth-Otteraa H."/>
            <person name="Noel B."/>
            <person name="Anthouard V."/>
            <person name="Porcel B.M."/>
            <person name="Kachouri-Lafond R."/>
            <person name="Nishino A."/>
            <person name="Ugolini M."/>
            <person name="Chourrout P."/>
            <person name="Nishida H."/>
            <person name="Aasland R."/>
            <person name="Huzurbazar S."/>
            <person name="Westhof E."/>
            <person name="Delsuc F."/>
            <person name="Lehrach H."/>
            <person name="Reinhardt R."/>
            <person name="Weissenbach J."/>
            <person name="Roy S.W."/>
            <person name="Artiguenave F."/>
            <person name="Postlethwait J.H."/>
            <person name="Manak J.R."/>
            <person name="Thompson E.M."/>
            <person name="Jaillon O."/>
            <person name="Du Pasquier L."/>
            <person name="Boudinot P."/>
            <person name="Liberles D.A."/>
            <person name="Volff J.N."/>
            <person name="Philippe H."/>
            <person name="Lenhard B."/>
            <person name="Roest Crollius H."/>
            <person name="Wincker P."/>
            <person name="Chourrout D."/>
        </authorList>
    </citation>
    <scope>NUCLEOTIDE SEQUENCE [LARGE SCALE GENOMIC DNA]</scope>
</reference>